<dbReference type="InterPro" id="IPR016192">
    <property type="entry name" value="APOBEC/CMP_deaminase_Zn-bd"/>
</dbReference>
<feature type="binding site" evidence="8">
    <location>
        <position position="85"/>
    </location>
    <ligand>
        <name>Zn(2+)</name>
        <dbReference type="ChEBI" id="CHEBI:29105"/>
        <note>catalytic</note>
    </ligand>
</feature>
<name>A0A9E8KS06_9ALTE</name>
<evidence type="ECO:0000256" key="8">
    <source>
        <dbReference type="HAMAP-Rule" id="MF_00972"/>
    </source>
</evidence>
<dbReference type="HAMAP" id="MF_00972">
    <property type="entry name" value="tRNA_aden_deaminase"/>
    <property type="match status" value="1"/>
</dbReference>
<dbReference type="PROSITE" id="PS51747">
    <property type="entry name" value="CYT_DCMP_DEAMINASES_2"/>
    <property type="match status" value="1"/>
</dbReference>
<dbReference type="Proteomes" id="UP001164472">
    <property type="component" value="Chromosome"/>
</dbReference>
<dbReference type="Gene3D" id="3.40.140.10">
    <property type="entry name" value="Cytidine Deaminase, domain 2"/>
    <property type="match status" value="1"/>
</dbReference>
<evidence type="ECO:0000256" key="1">
    <source>
        <dbReference type="ARBA" id="ARBA00010669"/>
    </source>
</evidence>
<dbReference type="GO" id="GO:0052717">
    <property type="term" value="F:tRNA-specific adenosine-34 deaminase activity"/>
    <property type="evidence" value="ECO:0007669"/>
    <property type="project" value="UniProtKB-UniRule"/>
</dbReference>
<comment type="catalytic activity">
    <reaction evidence="7 8">
        <text>adenosine(34) in tRNA + H2O + H(+) = inosine(34) in tRNA + NH4(+)</text>
        <dbReference type="Rhea" id="RHEA:43168"/>
        <dbReference type="Rhea" id="RHEA-COMP:10373"/>
        <dbReference type="Rhea" id="RHEA-COMP:10374"/>
        <dbReference type="ChEBI" id="CHEBI:15377"/>
        <dbReference type="ChEBI" id="CHEBI:15378"/>
        <dbReference type="ChEBI" id="CHEBI:28938"/>
        <dbReference type="ChEBI" id="CHEBI:74411"/>
        <dbReference type="ChEBI" id="CHEBI:82852"/>
        <dbReference type="EC" id="3.5.4.33"/>
    </reaction>
</comment>
<gene>
    <name evidence="8 10" type="primary">tadA</name>
    <name evidence="10" type="ORF">NNL22_04260</name>
</gene>
<dbReference type="GO" id="GO:0002100">
    <property type="term" value="P:tRNA wobble adenosine to inosine editing"/>
    <property type="evidence" value="ECO:0007669"/>
    <property type="project" value="UniProtKB-UniRule"/>
</dbReference>
<dbReference type="SUPFAM" id="SSF53927">
    <property type="entry name" value="Cytidine deaminase-like"/>
    <property type="match status" value="1"/>
</dbReference>
<dbReference type="EMBL" id="CP101527">
    <property type="protein sequence ID" value="UZW76792.1"/>
    <property type="molecule type" value="Genomic_DNA"/>
</dbReference>
<dbReference type="NCBIfam" id="NF008113">
    <property type="entry name" value="PRK10860.1"/>
    <property type="match status" value="1"/>
</dbReference>
<dbReference type="InterPro" id="IPR002125">
    <property type="entry name" value="CMP_dCMP_dom"/>
</dbReference>
<proteinExistence type="inferred from homology"/>
<evidence type="ECO:0000256" key="3">
    <source>
        <dbReference type="ARBA" id="ARBA00022694"/>
    </source>
</evidence>
<keyword evidence="5 8" id="KW-0378">Hydrolase</keyword>
<evidence type="ECO:0000313" key="11">
    <source>
        <dbReference type="Proteomes" id="UP001164472"/>
    </source>
</evidence>
<evidence type="ECO:0000256" key="7">
    <source>
        <dbReference type="ARBA" id="ARBA00048045"/>
    </source>
</evidence>
<dbReference type="PANTHER" id="PTHR11079:SF202">
    <property type="entry name" value="TRNA-SPECIFIC ADENOSINE DEAMINASE"/>
    <property type="match status" value="1"/>
</dbReference>
<dbReference type="FunFam" id="3.40.140.10:FF:000005">
    <property type="entry name" value="tRNA-specific adenosine deaminase"/>
    <property type="match status" value="1"/>
</dbReference>
<evidence type="ECO:0000313" key="10">
    <source>
        <dbReference type="EMBL" id="UZW76792.1"/>
    </source>
</evidence>
<dbReference type="KEGG" id="asem:NNL22_04260"/>
<dbReference type="AlphaFoldDB" id="A0A9E8KS06"/>
<keyword evidence="6 8" id="KW-0862">Zinc</keyword>
<sequence>MALSEDERWMHYALKLAQKAYEQGEVPVGAVIVRDGKVIGEGWNRPITEHDPTAHAEIVALRDAGVREQNYRLSGSVLYVTIEPCTMCVGAIIHGRVDRVVFGATEPKAGAVVSQNNLLSHHSVNTRVSHLGGVCEEECRSLISEFFAQRRAQKKRERAAIESNGK</sequence>
<accession>A0A9E8KS06</accession>
<evidence type="ECO:0000256" key="5">
    <source>
        <dbReference type="ARBA" id="ARBA00022801"/>
    </source>
</evidence>
<dbReference type="RefSeq" id="WP_251811712.1">
    <property type="nucleotide sequence ID" value="NZ_CP101527.1"/>
</dbReference>
<comment type="function">
    <text evidence="8">Catalyzes the deamination of adenosine to inosine at the wobble position 34 of tRNA(Arg2).</text>
</comment>
<dbReference type="PROSITE" id="PS00903">
    <property type="entry name" value="CYT_DCMP_DEAMINASES_1"/>
    <property type="match status" value="1"/>
</dbReference>
<evidence type="ECO:0000256" key="2">
    <source>
        <dbReference type="ARBA" id="ARBA00011738"/>
    </source>
</evidence>
<dbReference type="GO" id="GO:0008270">
    <property type="term" value="F:zinc ion binding"/>
    <property type="evidence" value="ECO:0007669"/>
    <property type="project" value="UniProtKB-UniRule"/>
</dbReference>
<evidence type="ECO:0000256" key="4">
    <source>
        <dbReference type="ARBA" id="ARBA00022723"/>
    </source>
</evidence>
<feature type="active site" description="Proton donor" evidence="8">
    <location>
        <position position="57"/>
    </location>
</feature>
<feature type="binding site" evidence="8">
    <location>
        <position position="88"/>
    </location>
    <ligand>
        <name>Zn(2+)</name>
        <dbReference type="ChEBI" id="CHEBI:29105"/>
        <note>catalytic</note>
    </ligand>
</feature>
<comment type="subunit">
    <text evidence="2 8">Homodimer.</text>
</comment>
<keyword evidence="4 8" id="KW-0479">Metal-binding</keyword>
<keyword evidence="11" id="KW-1185">Reference proteome</keyword>
<evidence type="ECO:0000256" key="6">
    <source>
        <dbReference type="ARBA" id="ARBA00022833"/>
    </source>
</evidence>
<dbReference type="Pfam" id="PF00383">
    <property type="entry name" value="dCMP_cyt_deam_1"/>
    <property type="match status" value="1"/>
</dbReference>
<keyword evidence="3 8" id="KW-0819">tRNA processing</keyword>
<dbReference type="CDD" id="cd01285">
    <property type="entry name" value="nucleoside_deaminase"/>
    <property type="match status" value="1"/>
</dbReference>
<dbReference type="InterPro" id="IPR016193">
    <property type="entry name" value="Cytidine_deaminase-like"/>
</dbReference>
<dbReference type="InterPro" id="IPR028883">
    <property type="entry name" value="tRNA_aden_deaminase"/>
</dbReference>
<dbReference type="EC" id="3.5.4.33" evidence="8"/>
<feature type="binding site" evidence="8">
    <location>
        <position position="55"/>
    </location>
    <ligand>
        <name>Zn(2+)</name>
        <dbReference type="ChEBI" id="CHEBI:29105"/>
        <note>catalytic</note>
    </ligand>
</feature>
<comment type="cofactor">
    <cofactor evidence="8">
        <name>Zn(2+)</name>
        <dbReference type="ChEBI" id="CHEBI:29105"/>
    </cofactor>
    <text evidence="8">Binds 1 zinc ion per subunit.</text>
</comment>
<feature type="domain" description="CMP/dCMP-type deaminase" evidence="9">
    <location>
        <begin position="4"/>
        <end position="113"/>
    </location>
</feature>
<evidence type="ECO:0000259" key="9">
    <source>
        <dbReference type="PROSITE" id="PS51747"/>
    </source>
</evidence>
<dbReference type="PANTHER" id="PTHR11079">
    <property type="entry name" value="CYTOSINE DEAMINASE FAMILY MEMBER"/>
    <property type="match status" value="1"/>
</dbReference>
<organism evidence="10 11">
    <name type="scientific">Alkalimarinus sediminis</name>
    <dbReference type="NCBI Taxonomy" id="1632866"/>
    <lineage>
        <taxon>Bacteria</taxon>
        <taxon>Pseudomonadati</taxon>
        <taxon>Pseudomonadota</taxon>
        <taxon>Gammaproteobacteria</taxon>
        <taxon>Alteromonadales</taxon>
        <taxon>Alteromonadaceae</taxon>
        <taxon>Alkalimarinus</taxon>
    </lineage>
</organism>
<comment type="similarity">
    <text evidence="1">Belongs to the cytidine and deoxycytidylate deaminase family. ADAT2 subfamily.</text>
</comment>
<protein>
    <recommendedName>
        <fullName evidence="8">tRNA-specific adenosine deaminase</fullName>
        <ecNumber evidence="8">3.5.4.33</ecNumber>
    </recommendedName>
</protein>
<reference evidence="10" key="1">
    <citation type="submission" date="2022-07" db="EMBL/GenBank/DDBJ databases">
        <title>Alkalimarinus sp. nov., isolated from gut of a Alitta virens.</title>
        <authorList>
            <person name="Yang A.I."/>
            <person name="Shin N.-R."/>
        </authorList>
    </citation>
    <scope>NUCLEOTIDE SEQUENCE</scope>
    <source>
        <strain evidence="10">FA028</strain>
    </source>
</reference>